<feature type="chain" id="PRO_5004577436" evidence="1">
    <location>
        <begin position="19"/>
        <end position="96"/>
    </location>
</feature>
<accession>T1GJZ8</accession>
<dbReference type="AlphaFoldDB" id="T1GJZ8"/>
<dbReference type="Proteomes" id="UP000015102">
    <property type="component" value="Unassembled WGS sequence"/>
</dbReference>
<organism evidence="2 3">
    <name type="scientific">Megaselia scalaris</name>
    <name type="common">Humpbacked fly</name>
    <name type="synonym">Phora scalaris</name>
    <dbReference type="NCBI Taxonomy" id="36166"/>
    <lineage>
        <taxon>Eukaryota</taxon>
        <taxon>Metazoa</taxon>
        <taxon>Ecdysozoa</taxon>
        <taxon>Arthropoda</taxon>
        <taxon>Hexapoda</taxon>
        <taxon>Insecta</taxon>
        <taxon>Pterygota</taxon>
        <taxon>Neoptera</taxon>
        <taxon>Endopterygota</taxon>
        <taxon>Diptera</taxon>
        <taxon>Brachycera</taxon>
        <taxon>Muscomorpha</taxon>
        <taxon>Platypezoidea</taxon>
        <taxon>Phoridae</taxon>
        <taxon>Megaseliini</taxon>
        <taxon>Megaselia</taxon>
    </lineage>
</organism>
<dbReference type="EMBL" id="CAQQ02119966">
    <property type="status" value="NOT_ANNOTATED_CDS"/>
    <property type="molecule type" value="Genomic_DNA"/>
</dbReference>
<keyword evidence="3" id="KW-1185">Reference proteome</keyword>
<dbReference type="HOGENOM" id="CLU_2362114_0_0_1"/>
<evidence type="ECO:0000256" key="1">
    <source>
        <dbReference type="SAM" id="SignalP"/>
    </source>
</evidence>
<evidence type="ECO:0000313" key="2">
    <source>
        <dbReference type="EnsemblMetazoa" id="MESCA003808-PA"/>
    </source>
</evidence>
<reference evidence="3" key="1">
    <citation type="submission" date="2013-02" db="EMBL/GenBank/DDBJ databases">
        <authorList>
            <person name="Hughes D."/>
        </authorList>
    </citation>
    <scope>NUCLEOTIDE SEQUENCE</scope>
    <source>
        <strain>Durham</strain>
        <strain evidence="3">NC isolate 2 -- Noor lab</strain>
    </source>
</reference>
<feature type="signal peptide" evidence="1">
    <location>
        <begin position="1"/>
        <end position="18"/>
    </location>
</feature>
<name>T1GJZ8_MEGSC</name>
<keyword evidence="1" id="KW-0732">Signal</keyword>
<sequence length="96" mass="10874">MIRLICVVLGFFNCGILAMPPCYSRCTNPHTVLITDNICIRDTLTGIEFTYPNICGLIVLNCLGTMSNRYQEIDYYICHAKMSRPFSLPLRADNCC</sequence>
<proteinExistence type="predicted"/>
<dbReference type="EnsemblMetazoa" id="MESCA003808-RA">
    <property type="protein sequence ID" value="MESCA003808-PA"/>
    <property type="gene ID" value="MESCA003808"/>
</dbReference>
<reference evidence="2" key="2">
    <citation type="submission" date="2015-06" db="UniProtKB">
        <authorList>
            <consortium name="EnsemblMetazoa"/>
        </authorList>
    </citation>
    <scope>IDENTIFICATION</scope>
</reference>
<evidence type="ECO:0000313" key="3">
    <source>
        <dbReference type="Proteomes" id="UP000015102"/>
    </source>
</evidence>
<protein>
    <submittedName>
        <fullName evidence="2">Uncharacterized protein</fullName>
    </submittedName>
</protein>